<feature type="domain" description="Core" evidence="2">
    <location>
        <begin position="1"/>
        <end position="83"/>
    </location>
</feature>
<organism evidence="3 4">
    <name type="scientific">Paraliobacillus ryukyuensis</name>
    <dbReference type="NCBI Taxonomy" id="200904"/>
    <lineage>
        <taxon>Bacteria</taxon>
        <taxon>Bacillati</taxon>
        <taxon>Bacillota</taxon>
        <taxon>Bacilli</taxon>
        <taxon>Bacillales</taxon>
        <taxon>Bacillaceae</taxon>
        <taxon>Paraliobacillus</taxon>
    </lineage>
</organism>
<evidence type="ECO:0000259" key="2">
    <source>
        <dbReference type="Pfam" id="PF01521"/>
    </source>
</evidence>
<dbReference type="EMBL" id="QNRI01000002">
    <property type="protein sequence ID" value="RBP00353.1"/>
    <property type="molecule type" value="Genomic_DNA"/>
</dbReference>
<dbReference type="InterPro" id="IPR000361">
    <property type="entry name" value="ATAP_core_dom"/>
</dbReference>
<protein>
    <submittedName>
        <fullName evidence="3">Uncharacterized protein YneR</fullName>
    </submittedName>
</protein>
<gene>
    <name evidence="3" type="ORF">DES48_102114</name>
</gene>
<evidence type="ECO:0000313" key="4">
    <source>
        <dbReference type="Proteomes" id="UP000252254"/>
    </source>
</evidence>
<evidence type="ECO:0000256" key="1">
    <source>
        <dbReference type="ARBA" id="ARBA00006718"/>
    </source>
</evidence>
<comment type="caution">
    <text evidence="3">The sequence shown here is derived from an EMBL/GenBank/DDBJ whole genome shotgun (WGS) entry which is preliminary data.</text>
</comment>
<keyword evidence="4" id="KW-1185">Reference proteome</keyword>
<dbReference type="Pfam" id="PF01521">
    <property type="entry name" value="Fe-S_biosyn"/>
    <property type="match status" value="1"/>
</dbReference>
<dbReference type="STRING" id="200904.GCA_900168775_00393"/>
<dbReference type="Proteomes" id="UP000252254">
    <property type="component" value="Unassembled WGS sequence"/>
</dbReference>
<dbReference type="AlphaFoldDB" id="A0A366EDG0"/>
<dbReference type="InterPro" id="IPR035903">
    <property type="entry name" value="HesB-like_dom_sf"/>
</dbReference>
<dbReference type="RefSeq" id="WP_079710422.1">
    <property type="nucleotide sequence ID" value="NZ_BAABQN010000002.1"/>
</dbReference>
<dbReference type="OrthoDB" id="1645729at2"/>
<dbReference type="SUPFAM" id="SSF89360">
    <property type="entry name" value="HesB-like domain"/>
    <property type="match status" value="1"/>
</dbReference>
<dbReference type="InterPro" id="IPR008326">
    <property type="entry name" value="PdhI-like"/>
</dbReference>
<accession>A0A366EDG0</accession>
<name>A0A366EDG0_9BACI</name>
<proteinExistence type="inferred from homology"/>
<sequence>MELSITQPAANWFISEMDLSEGDFVRFFVRYGGHGGVHKGFSLGISTNNTPNDPATQVVKQGITFYVEKSDAWYFEGMNFHIKYSRKFDDIDFVIK</sequence>
<reference evidence="3 4" key="1">
    <citation type="submission" date="2018-06" db="EMBL/GenBank/DDBJ databases">
        <title>Genomic Encyclopedia of Type Strains, Phase IV (KMG-IV): sequencing the most valuable type-strain genomes for metagenomic binning, comparative biology and taxonomic classification.</title>
        <authorList>
            <person name="Goeker M."/>
        </authorList>
    </citation>
    <scope>NUCLEOTIDE SEQUENCE [LARGE SCALE GENOMIC DNA]</scope>
    <source>
        <strain evidence="3 4">DSM 15140</strain>
    </source>
</reference>
<evidence type="ECO:0000313" key="3">
    <source>
        <dbReference type="EMBL" id="RBP00353.1"/>
    </source>
</evidence>
<comment type="similarity">
    <text evidence="1">Belongs to the HesB/IscA family.</text>
</comment>
<dbReference type="PIRSF" id="PIRSF034852">
    <property type="entry name" value="UCP034852"/>
    <property type="match status" value="1"/>
</dbReference>